<keyword evidence="1" id="KW-0028">Amino-acid biosynthesis</keyword>
<dbReference type="InterPro" id="IPR023753">
    <property type="entry name" value="FAD/NAD-binding_dom"/>
</dbReference>
<dbReference type="GO" id="GO:0051536">
    <property type="term" value="F:iron-sulfur cluster binding"/>
    <property type="evidence" value="ECO:0007669"/>
    <property type="project" value="UniProtKB-KW"/>
</dbReference>
<dbReference type="SUPFAM" id="SSF46548">
    <property type="entry name" value="alpha-helical ferredoxin"/>
    <property type="match status" value="1"/>
</dbReference>
<evidence type="ECO:0000256" key="6">
    <source>
        <dbReference type="ARBA" id="ARBA00023164"/>
    </source>
</evidence>
<feature type="domain" description="FAD/NAD(P)-binding" evidence="8">
    <location>
        <begin position="146"/>
        <end position="456"/>
    </location>
</feature>
<name>A0A941IU09_9ACTN</name>
<feature type="domain" description="Dihydroprymidine dehydrogenase" evidence="9">
    <location>
        <begin position="25"/>
        <end position="131"/>
    </location>
</feature>
<keyword evidence="6" id="KW-0314">Glutamate biosynthesis</keyword>
<dbReference type="NCBIfam" id="TIGR01317">
    <property type="entry name" value="GOGAT_sm_gam"/>
    <property type="match status" value="1"/>
</dbReference>
<dbReference type="Gene3D" id="3.50.50.60">
    <property type="entry name" value="FAD/NAD(P)-binding domain"/>
    <property type="match status" value="2"/>
</dbReference>
<comment type="pathway">
    <text evidence="7">Amino-acid biosynthesis.</text>
</comment>
<dbReference type="Gene3D" id="1.10.1060.10">
    <property type="entry name" value="Alpha-helical ferredoxin"/>
    <property type="match status" value="1"/>
</dbReference>
<dbReference type="SUPFAM" id="SSF51971">
    <property type="entry name" value="Nucleotide-binding domain"/>
    <property type="match status" value="2"/>
</dbReference>
<evidence type="ECO:0000313" key="10">
    <source>
        <dbReference type="EMBL" id="MBR7838392.1"/>
    </source>
</evidence>
<proteinExistence type="predicted"/>
<keyword evidence="11" id="KW-1185">Reference proteome</keyword>
<keyword evidence="5" id="KW-0411">Iron-sulfur</keyword>
<reference evidence="10" key="1">
    <citation type="submission" date="2021-04" db="EMBL/GenBank/DDBJ databases">
        <title>Genome based classification of Actinospica acidithermotolerans sp. nov., an actinobacterium isolated from an Indonesian hot spring.</title>
        <authorList>
            <person name="Kusuma A.B."/>
            <person name="Putra K.E."/>
            <person name="Nafisah S."/>
            <person name="Loh J."/>
            <person name="Nouioui I."/>
            <person name="Goodfellow M."/>
        </authorList>
    </citation>
    <scope>NUCLEOTIDE SEQUENCE</scope>
    <source>
        <strain evidence="10">CSCA 57</strain>
    </source>
</reference>
<evidence type="ECO:0000256" key="2">
    <source>
        <dbReference type="ARBA" id="ARBA00022723"/>
    </source>
</evidence>
<dbReference type="GO" id="GO:0006537">
    <property type="term" value="P:glutamate biosynthetic process"/>
    <property type="evidence" value="ECO:0007669"/>
    <property type="project" value="UniProtKB-KW"/>
</dbReference>
<dbReference type="InterPro" id="IPR036188">
    <property type="entry name" value="FAD/NAD-bd_sf"/>
</dbReference>
<keyword evidence="4" id="KW-0408">Iron</keyword>
<evidence type="ECO:0000256" key="1">
    <source>
        <dbReference type="ARBA" id="ARBA00022605"/>
    </source>
</evidence>
<dbReference type="Proteomes" id="UP000675781">
    <property type="component" value="Unassembled WGS sequence"/>
</dbReference>
<comment type="caution">
    <text evidence="10">The sequence shown here is derived from an EMBL/GenBank/DDBJ whole genome shotgun (WGS) entry which is preliminary data.</text>
</comment>
<keyword evidence="3" id="KW-0560">Oxidoreductase</keyword>
<dbReference type="Pfam" id="PF14691">
    <property type="entry name" value="Fer4_20"/>
    <property type="match status" value="1"/>
</dbReference>
<evidence type="ECO:0000256" key="7">
    <source>
        <dbReference type="ARBA" id="ARBA00029440"/>
    </source>
</evidence>
<evidence type="ECO:0000256" key="3">
    <source>
        <dbReference type="ARBA" id="ARBA00023002"/>
    </source>
</evidence>
<dbReference type="InterPro" id="IPR009051">
    <property type="entry name" value="Helical_ferredxn"/>
</dbReference>
<sequence>MADPRGFLTTPVQHPERRPVEQRVKDWKEVYPQRALLPFIQKQAGRCMDCGIPFCHNGCPLGNLIPEWNDLVWRDDWAEAIERLHATNNFPEFTGRLCPAPCETACVLGINQPAVTIKNVEVSIIDKAWDAGLVKPQEIERHSGKTVAVIGSGPAGLAAAQQLTRAGHTVAVYERADRIGGLLRYGIPEFKMEKRHLNRRIEQMRAEGTKFRTGVAVGQDILASQLRDRYDALVLAVGATKARDLPVPGRELEGIHQAMEYLPLSNKSSEGDFVTPPITAKDKHVIVIGGGDTGADCLGTATRQGALSVTQLEIMPEPPSERPAGQPWPTYPMTYRVTSAHEENGERVYAVSTTEFAGDEDGHVRVLRLTEVKFEAGRFVQVPGTERELPADLVLLAMGFTGPEQDNGLVAQLALDLDERGNIRRDGEYRTNVENVFVAGDAGRGQSLIVWAIAEGRSAAAAVDRYLAAHSTLPAPIEPTDRQLLV</sequence>
<dbReference type="RefSeq" id="WP_212532849.1">
    <property type="nucleotide sequence ID" value="NZ_JAGSOG010000285.1"/>
</dbReference>
<gene>
    <name evidence="10" type="ORF">KDL01_34300</name>
</gene>
<evidence type="ECO:0000259" key="8">
    <source>
        <dbReference type="Pfam" id="PF07992"/>
    </source>
</evidence>
<keyword evidence="2" id="KW-0479">Metal-binding</keyword>
<dbReference type="FunFam" id="3.50.50.60:FF:000124">
    <property type="entry name" value="Glutamate synthase small subunit"/>
    <property type="match status" value="1"/>
</dbReference>
<evidence type="ECO:0000259" key="9">
    <source>
        <dbReference type="Pfam" id="PF14691"/>
    </source>
</evidence>
<dbReference type="PANTHER" id="PTHR43100">
    <property type="entry name" value="GLUTAMATE SYNTHASE [NADPH] SMALL CHAIN"/>
    <property type="match status" value="1"/>
</dbReference>
<evidence type="ECO:0000313" key="11">
    <source>
        <dbReference type="Proteomes" id="UP000675781"/>
    </source>
</evidence>
<accession>A0A941IU09</accession>
<dbReference type="GO" id="GO:0016639">
    <property type="term" value="F:oxidoreductase activity, acting on the CH-NH2 group of donors, NAD or NADP as acceptor"/>
    <property type="evidence" value="ECO:0007669"/>
    <property type="project" value="InterPro"/>
</dbReference>
<dbReference type="InterPro" id="IPR006005">
    <property type="entry name" value="Glut_synth_ssu1"/>
</dbReference>
<dbReference type="InterPro" id="IPR028261">
    <property type="entry name" value="DPD_II"/>
</dbReference>
<dbReference type="PRINTS" id="PR00419">
    <property type="entry name" value="ADXRDTASE"/>
</dbReference>
<dbReference type="InterPro" id="IPR051394">
    <property type="entry name" value="Glutamate_Synthase"/>
</dbReference>
<evidence type="ECO:0000256" key="4">
    <source>
        <dbReference type="ARBA" id="ARBA00023004"/>
    </source>
</evidence>
<dbReference type="EMBL" id="JAGSOG010000285">
    <property type="protein sequence ID" value="MBR7838392.1"/>
    <property type="molecule type" value="Genomic_DNA"/>
</dbReference>
<evidence type="ECO:0000256" key="5">
    <source>
        <dbReference type="ARBA" id="ARBA00023014"/>
    </source>
</evidence>
<dbReference type="Pfam" id="PF07992">
    <property type="entry name" value="Pyr_redox_2"/>
    <property type="match status" value="1"/>
</dbReference>
<dbReference type="AlphaFoldDB" id="A0A941IU09"/>
<dbReference type="GO" id="GO:0046872">
    <property type="term" value="F:metal ion binding"/>
    <property type="evidence" value="ECO:0007669"/>
    <property type="project" value="UniProtKB-KW"/>
</dbReference>
<protein>
    <submittedName>
        <fullName evidence="10">Glutamate synthase subunit beta</fullName>
    </submittedName>
</protein>
<dbReference type="PANTHER" id="PTHR43100:SF1">
    <property type="entry name" value="GLUTAMATE SYNTHASE [NADPH] SMALL CHAIN"/>
    <property type="match status" value="1"/>
</dbReference>
<organism evidence="10 11">
    <name type="scientific">Actinospica durhamensis</name>
    <dbReference type="NCBI Taxonomy" id="1508375"/>
    <lineage>
        <taxon>Bacteria</taxon>
        <taxon>Bacillati</taxon>
        <taxon>Actinomycetota</taxon>
        <taxon>Actinomycetes</taxon>
        <taxon>Catenulisporales</taxon>
        <taxon>Actinospicaceae</taxon>
        <taxon>Actinospica</taxon>
    </lineage>
</organism>